<evidence type="ECO:0000256" key="5">
    <source>
        <dbReference type="ARBA" id="ARBA00022801"/>
    </source>
</evidence>
<protein>
    <recommendedName>
        <fullName evidence="10">Endonuclease III</fullName>
        <ecNumber evidence="10">4.2.99.18</ecNumber>
    </recommendedName>
    <alternativeName>
        <fullName evidence="10">DNA-(apurinic or apyrimidinic site) lyase</fullName>
    </alternativeName>
</protein>
<evidence type="ECO:0000256" key="7">
    <source>
        <dbReference type="ARBA" id="ARBA00023014"/>
    </source>
</evidence>
<evidence type="ECO:0000256" key="9">
    <source>
        <dbReference type="ARBA" id="ARBA00023295"/>
    </source>
</evidence>
<comment type="caution">
    <text evidence="10">Lacks conserved residue(s) required for the propagation of feature annotation.</text>
</comment>
<keyword evidence="10" id="KW-0238">DNA-binding</keyword>
<dbReference type="PANTHER" id="PTHR10359">
    <property type="entry name" value="A/G-SPECIFIC ADENINE GLYCOSYLASE/ENDONUCLEASE III"/>
    <property type="match status" value="1"/>
</dbReference>
<dbReference type="GO" id="GO:0006285">
    <property type="term" value="P:base-excision repair, AP site formation"/>
    <property type="evidence" value="ECO:0007669"/>
    <property type="project" value="TreeGrafter"/>
</dbReference>
<organism evidence="12 13">
    <name type="scientific">Tetragenococcus muriaticus 3MR10-3</name>
    <dbReference type="NCBI Taxonomy" id="1302648"/>
    <lineage>
        <taxon>Bacteria</taxon>
        <taxon>Bacillati</taxon>
        <taxon>Bacillota</taxon>
        <taxon>Bacilli</taxon>
        <taxon>Lactobacillales</taxon>
        <taxon>Enterococcaceae</taxon>
        <taxon>Tetragenococcus</taxon>
    </lineage>
</organism>
<evidence type="ECO:0000313" key="13">
    <source>
        <dbReference type="Proteomes" id="UP000029381"/>
    </source>
</evidence>
<dbReference type="EMBL" id="JPVT01000186">
    <property type="protein sequence ID" value="KFN89953.1"/>
    <property type="molecule type" value="Genomic_DNA"/>
</dbReference>
<comment type="similarity">
    <text evidence="1 10">Belongs to the Nth/MutY family.</text>
</comment>
<evidence type="ECO:0000256" key="2">
    <source>
        <dbReference type="ARBA" id="ARBA00022485"/>
    </source>
</evidence>
<dbReference type="InterPro" id="IPR023170">
    <property type="entry name" value="HhH_base_excis_C"/>
</dbReference>
<keyword evidence="7" id="KW-0411">Iron-sulfur</keyword>
<evidence type="ECO:0000256" key="8">
    <source>
        <dbReference type="ARBA" id="ARBA00023204"/>
    </source>
</evidence>
<dbReference type="InterPro" id="IPR000445">
    <property type="entry name" value="HhH_motif"/>
</dbReference>
<dbReference type="PANTHER" id="PTHR10359:SF18">
    <property type="entry name" value="ENDONUCLEASE III"/>
    <property type="match status" value="1"/>
</dbReference>
<dbReference type="Pfam" id="PF00633">
    <property type="entry name" value="HHH"/>
    <property type="match status" value="1"/>
</dbReference>
<dbReference type="HAMAP" id="MF_00942">
    <property type="entry name" value="Nth"/>
    <property type="match status" value="1"/>
</dbReference>
<dbReference type="Pfam" id="PF00730">
    <property type="entry name" value="HhH-GPD"/>
    <property type="match status" value="1"/>
</dbReference>
<evidence type="ECO:0000313" key="12">
    <source>
        <dbReference type="EMBL" id="KFN89953.1"/>
    </source>
</evidence>
<evidence type="ECO:0000259" key="11">
    <source>
        <dbReference type="SMART" id="SM00478"/>
    </source>
</evidence>
<evidence type="ECO:0000256" key="6">
    <source>
        <dbReference type="ARBA" id="ARBA00023004"/>
    </source>
</evidence>
<keyword evidence="12" id="KW-0255">Endonuclease</keyword>
<dbReference type="PROSITE" id="PS01155">
    <property type="entry name" value="ENDONUCLEASE_III_2"/>
    <property type="match status" value="1"/>
</dbReference>
<dbReference type="AlphaFoldDB" id="A0A091CC97"/>
<keyword evidence="10 12" id="KW-0456">Lyase</keyword>
<name>A0A091CC97_9ENTE</name>
<dbReference type="InterPro" id="IPR003265">
    <property type="entry name" value="HhH-GPD_domain"/>
</dbReference>
<keyword evidence="9 10" id="KW-0326">Glycosidase</keyword>
<keyword evidence="5 10" id="KW-0378">Hydrolase</keyword>
<dbReference type="InterPro" id="IPR004036">
    <property type="entry name" value="Endonuclease-III-like_CS2"/>
</dbReference>
<dbReference type="InterPro" id="IPR005759">
    <property type="entry name" value="Nth"/>
</dbReference>
<keyword evidence="8 10" id="KW-0234">DNA repair</keyword>
<dbReference type="GO" id="GO:0046872">
    <property type="term" value="F:metal ion binding"/>
    <property type="evidence" value="ECO:0007669"/>
    <property type="project" value="UniProtKB-KW"/>
</dbReference>
<comment type="cofactor">
    <cofactor evidence="10">
        <name>[4Fe-4S] cluster</name>
        <dbReference type="ChEBI" id="CHEBI:49883"/>
    </cofactor>
    <text evidence="10">Binds 1 [4Fe-4S] cluster.</text>
</comment>
<evidence type="ECO:0000256" key="1">
    <source>
        <dbReference type="ARBA" id="ARBA00008343"/>
    </source>
</evidence>
<dbReference type="CDD" id="cd00056">
    <property type="entry name" value="ENDO3c"/>
    <property type="match status" value="1"/>
</dbReference>
<feature type="domain" description="HhH-GPD" evidence="11">
    <location>
        <begin position="44"/>
        <end position="192"/>
    </location>
</feature>
<gene>
    <name evidence="10" type="primary">nth</name>
    <name evidence="12" type="ORF">TMU3MR103_1738</name>
</gene>
<dbReference type="GO" id="GO:0140078">
    <property type="term" value="F:class I DNA-(apurinic or apyrimidinic site) endonuclease activity"/>
    <property type="evidence" value="ECO:0007669"/>
    <property type="project" value="UniProtKB-EC"/>
</dbReference>
<comment type="caution">
    <text evidence="12">The sequence shown here is derived from an EMBL/GenBank/DDBJ whole genome shotgun (WGS) entry which is preliminary data.</text>
</comment>
<evidence type="ECO:0000256" key="3">
    <source>
        <dbReference type="ARBA" id="ARBA00022723"/>
    </source>
</evidence>
<dbReference type="SUPFAM" id="SSF48150">
    <property type="entry name" value="DNA-glycosylase"/>
    <property type="match status" value="1"/>
</dbReference>
<keyword evidence="13" id="KW-1185">Reference proteome</keyword>
<keyword evidence="6" id="KW-0408">Iron</keyword>
<dbReference type="GO" id="GO:0003677">
    <property type="term" value="F:DNA binding"/>
    <property type="evidence" value="ECO:0007669"/>
    <property type="project" value="UniProtKB-UniRule"/>
</dbReference>
<dbReference type="Gene3D" id="1.10.340.30">
    <property type="entry name" value="Hypothetical protein, domain 2"/>
    <property type="match status" value="1"/>
</dbReference>
<sequence>MSEEILLNDKEMTEVVQAIIKLYPKKGTDLNYETNFQLLCAVILSAQTTDISVNKATPNLFEKFPTPQAMAEASLEEIRQNIRSIGLSNNKAKFLKNMSQTLLEKFDGEVPGNREDLISLPGVGRKTANVVLTNGFNIPAFAVDTHVNRVTKKLHFVPQNSSVEEIEKLMSDKLPEQMWYPAHHSILLFGRYQCVARKHDHNECLQRIKESLPEDEVAESAFEKMALELEDPSTISF</sequence>
<dbReference type="FunFam" id="1.10.340.30:FF:000001">
    <property type="entry name" value="Endonuclease III"/>
    <property type="match status" value="1"/>
</dbReference>
<accession>A0A091CC97</accession>
<dbReference type="NCBIfam" id="TIGR01083">
    <property type="entry name" value="nth"/>
    <property type="match status" value="1"/>
</dbReference>
<evidence type="ECO:0000256" key="10">
    <source>
        <dbReference type="HAMAP-Rule" id="MF_00942"/>
    </source>
</evidence>
<dbReference type="RefSeq" id="WP_028790722.1">
    <property type="nucleotide sequence ID" value="NZ_JPVT01000186.1"/>
</dbReference>
<comment type="function">
    <text evidence="10">DNA repair enzyme that has both DNA N-glycosylase activity and AP-lyase activity. The DNA N-glycosylase activity releases various damaged pyrimidines from DNA by cleaving the N-glycosidic bond, leaving an AP (apurinic/apyrimidinic) site. The AP-lyase activity cleaves the phosphodiester bond 3' to the AP site by a beta-elimination, leaving a 3'-terminal unsaturated sugar and a product with a terminal 5'-phosphate.</text>
</comment>
<keyword evidence="3" id="KW-0479">Metal-binding</keyword>
<evidence type="ECO:0000256" key="4">
    <source>
        <dbReference type="ARBA" id="ARBA00022763"/>
    </source>
</evidence>
<keyword evidence="2" id="KW-0004">4Fe-4S</keyword>
<keyword evidence="4 10" id="KW-0227">DNA damage</keyword>
<dbReference type="SMART" id="SM00478">
    <property type="entry name" value="ENDO3c"/>
    <property type="match status" value="1"/>
</dbReference>
<dbReference type="InterPro" id="IPR011257">
    <property type="entry name" value="DNA_glycosylase"/>
</dbReference>
<reference evidence="12 13" key="1">
    <citation type="submission" date="2014-08" db="EMBL/GenBank/DDBJ databases">
        <title>Genome sequence of Tetragenococcus muriaticus.</title>
        <authorList>
            <person name="Chuea-nongthon C."/>
            <person name="Rodtong S."/>
            <person name="Yongsawatdigul J."/>
            <person name="Steele J.L."/>
            <person name="Liu X.-y."/>
            <person name="Speers J."/>
            <person name="Glasner J.D."/>
            <person name="Neeno-Eckwall E.C."/>
        </authorList>
    </citation>
    <scope>NUCLEOTIDE SEQUENCE [LARGE SCALE GENOMIC DNA]</scope>
    <source>
        <strain evidence="12 13">3MR10-3</strain>
    </source>
</reference>
<dbReference type="PATRIC" id="fig|1302648.3.peg.1700"/>
<dbReference type="GO" id="GO:0019104">
    <property type="term" value="F:DNA N-glycosylase activity"/>
    <property type="evidence" value="ECO:0007669"/>
    <property type="project" value="UniProtKB-UniRule"/>
</dbReference>
<dbReference type="EC" id="4.2.99.18" evidence="10"/>
<dbReference type="Gene3D" id="1.10.1670.10">
    <property type="entry name" value="Helix-hairpin-Helix base-excision DNA repair enzymes (C-terminal)"/>
    <property type="match status" value="1"/>
</dbReference>
<comment type="catalytic activity">
    <reaction evidence="10">
        <text>2'-deoxyribonucleotide-(2'-deoxyribose 5'-phosphate)-2'-deoxyribonucleotide-DNA = a 3'-end 2'-deoxyribonucleotide-(2,3-dehydro-2,3-deoxyribose 5'-phosphate)-DNA + a 5'-end 5'-phospho-2'-deoxyribonucleoside-DNA + H(+)</text>
        <dbReference type="Rhea" id="RHEA:66592"/>
        <dbReference type="Rhea" id="RHEA-COMP:13180"/>
        <dbReference type="Rhea" id="RHEA-COMP:16897"/>
        <dbReference type="Rhea" id="RHEA-COMP:17067"/>
        <dbReference type="ChEBI" id="CHEBI:15378"/>
        <dbReference type="ChEBI" id="CHEBI:136412"/>
        <dbReference type="ChEBI" id="CHEBI:157695"/>
        <dbReference type="ChEBI" id="CHEBI:167181"/>
        <dbReference type="EC" id="4.2.99.18"/>
    </reaction>
</comment>
<proteinExistence type="inferred from homology"/>
<dbReference type="Proteomes" id="UP000029381">
    <property type="component" value="Unassembled WGS sequence"/>
</dbReference>
<dbReference type="GO" id="GO:0051539">
    <property type="term" value="F:4 iron, 4 sulfur cluster binding"/>
    <property type="evidence" value="ECO:0007669"/>
    <property type="project" value="UniProtKB-KW"/>
</dbReference>
<keyword evidence="12" id="KW-0540">Nuclease</keyword>